<evidence type="ECO:0000256" key="1">
    <source>
        <dbReference type="SAM" id="Phobius"/>
    </source>
</evidence>
<dbReference type="RefSeq" id="WP_014779057.1">
    <property type="nucleotide sequence ID" value="NC_018012.1"/>
</dbReference>
<dbReference type="EMBL" id="CP003154">
    <property type="protein sequence ID" value="AFL74623.1"/>
    <property type="molecule type" value="Genomic_DNA"/>
</dbReference>
<dbReference type="OrthoDB" id="6706661at2"/>
<evidence type="ECO:0000313" key="2">
    <source>
        <dbReference type="EMBL" id="AFL74623.1"/>
    </source>
</evidence>
<dbReference type="eggNOG" id="ENOG5031FQP">
    <property type="taxonomic scope" value="Bacteria"/>
</dbReference>
<dbReference type="STRING" id="765911.Thivi_2704"/>
<keyword evidence="1" id="KW-0812">Transmembrane</keyword>
<protein>
    <submittedName>
        <fullName evidence="2">Uncharacterized protein</fullName>
    </submittedName>
</protein>
<accession>I3YCA5</accession>
<name>I3YCA5_THIV6</name>
<feature type="transmembrane region" description="Helical" evidence="1">
    <location>
        <begin position="377"/>
        <end position="398"/>
    </location>
</feature>
<keyword evidence="1" id="KW-1133">Transmembrane helix</keyword>
<sequence>MKRYSLHLSGDLLPGADRAQALAALSDWLELTPPQVALWLDGQPRRLKGRLSRAQAEQTQARFERIGIACLIREDTPASPSLSNAASIFSRPNSLGLAPVHLRCPKCDTEQPPGEVCIACGIVFAKYEQARRQAPQARRPVTTLSRSDGFPYRLVTQLLQLVFLASLGLALWSHWKQNQFPTPSFYDAERLETPRQTPTESSSFQIDAQGIRYTIDPLFDYQLDGVVVSLHDSDVFWDIYHAKDWKDFINIRDLCVVWGDNVASGVFREMQYRNSTWTCWISTHDAGTAQRFAWDQLSNNHLLAQDATLAAKIKTAEIGDQIHLEGKLARYSHAGGFQRGSSVTRTDTGNGACETIYVDAFQIVRKSHPNWRLVYRLSRALCLAALLGLVVMLFVAPVRAPRT</sequence>
<keyword evidence="1" id="KW-0472">Membrane</keyword>
<gene>
    <name evidence="2" type="ordered locus">Thivi_2704</name>
</gene>
<dbReference type="KEGG" id="tvi:Thivi_2704"/>
<dbReference type="HOGENOM" id="CLU_787383_0_0_6"/>
<organism evidence="2 3">
    <name type="scientific">Thiocystis violascens (strain ATCC 17096 / DSM 198 / 6111)</name>
    <name type="common">Chromatium violascens</name>
    <dbReference type="NCBI Taxonomy" id="765911"/>
    <lineage>
        <taxon>Bacteria</taxon>
        <taxon>Pseudomonadati</taxon>
        <taxon>Pseudomonadota</taxon>
        <taxon>Gammaproteobacteria</taxon>
        <taxon>Chromatiales</taxon>
        <taxon>Chromatiaceae</taxon>
        <taxon>Thiocystis</taxon>
    </lineage>
</organism>
<dbReference type="Proteomes" id="UP000006062">
    <property type="component" value="Chromosome"/>
</dbReference>
<keyword evidence="3" id="KW-1185">Reference proteome</keyword>
<dbReference type="AlphaFoldDB" id="I3YCA5"/>
<reference evidence="2 3" key="1">
    <citation type="submission" date="2012-06" db="EMBL/GenBank/DDBJ databases">
        <title>Complete sequence of Thiocystis violascens DSM 198.</title>
        <authorList>
            <consortium name="US DOE Joint Genome Institute"/>
            <person name="Lucas S."/>
            <person name="Han J."/>
            <person name="Lapidus A."/>
            <person name="Cheng J.-F."/>
            <person name="Goodwin L."/>
            <person name="Pitluck S."/>
            <person name="Peters L."/>
            <person name="Ovchinnikova G."/>
            <person name="Teshima H."/>
            <person name="Detter J.C."/>
            <person name="Han C."/>
            <person name="Tapia R."/>
            <person name="Land M."/>
            <person name="Hauser L."/>
            <person name="Kyrpides N."/>
            <person name="Ivanova N."/>
            <person name="Pagani I."/>
            <person name="Vogl K."/>
            <person name="Liu Z."/>
            <person name="Frigaard N.-U."/>
            <person name="Bryant D."/>
            <person name="Woyke T."/>
        </authorList>
    </citation>
    <scope>NUCLEOTIDE SEQUENCE [LARGE SCALE GENOMIC DNA]</scope>
    <source>
        <strain evidence="3">ATCC 17096 / DSM 198 / 6111</strain>
    </source>
</reference>
<proteinExistence type="predicted"/>
<evidence type="ECO:0000313" key="3">
    <source>
        <dbReference type="Proteomes" id="UP000006062"/>
    </source>
</evidence>